<evidence type="ECO:0000256" key="4">
    <source>
        <dbReference type="ARBA" id="ARBA00023163"/>
    </source>
</evidence>
<dbReference type="GO" id="GO:0016987">
    <property type="term" value="F:sigma factor activity"/>
    <property type="evidence" value="ECO:0007669"/>
    <property type="project" value="UniProtKB-KW"/>
</dbReference>
<dbReference type="PANTHER" id="PTHR43133">
    <property type="entry name" value="RNA POLYMERASE ECF-TYPE SIGMA FACTO"/>
    <property type="match status" value="1"/>
</dbReference>
<protein>
    <submittedName>
        <fullName evidence="6">RNA polymerase sigma factor</fullName>
    </submittedName>
</protein>
<reference evidence="6 7" key="1">
    <citation type="journal article" date="2014" name="Int. J. Syst. Evol. Microbiol.">
        <title>Complete genome sequence of Corynebacterium casei LMG S-19264T (=DSM 44701T), isolated from a smear-ripened cheese.</title>
        <authorList>
            <consortium name="US DOE Joint Genome Institute (JGI-PGF)"/>
            <person name="Walter F."/>
            <person name="Albersmeier A."/>
            <person name="Kalinowski J."/>
            <person name="Ruckert C."/>
        </authorList>
    </citation>
    <scope>NUCLEOTIDE SEQUENCE [LARGE SCALE GENOMIC DNA]</scope>
    <source>
        <strain evidence="6 7">NBRC 111766</strain>
    </source>
</reference>
<dbReference type="InterPro" id="IPR007627">
    <property type="entry name" value="RNA_pol_sigma70_r2"/>
</dbReference>
<feature type="domain" description="RNA polymerase sigma-70 region 2" evidence="5">
    <location>
        <begin position="31"/>
        <end position="91"/>
    </location>
</feature>
<sequence>MMDDPIADLLGKIAAQDRAAFRSIYSNASAKLMGVLLRILGNRAEAEDALQEVFTRVWLRANRYEADKGRGMTWLIALARNHAIDRLRARRETQADDEDAMNAVIDTTPRAENRLIAVGEAKRINQCFDTLEVEKAAALRGAYLTGTSYIDLAAQFDVPLNTMRTWLRRSLLKLKECMEQ</sequence>
<dbReference type="Proteomes" id="UP001157355">
    <property type="component" value="Unassembled WGS sequence"/>
</dbReference>
<organism evidence="6 7">
    <name type="scientific">Cypionkella aquatica</name>
    <dbReference type="NCBI Taxonomy" id="1756042"/>
    <lineage>
        <taxon>Bacteria</taxon>
        <taxon>Pseudomonadati</taxon>
        <taxon>Pseudomonadota</taxon>
        <taxon>Alphaproteobacteria</taxon>
        <taxon>Rhodobacterales</taxon>
        <taxon>Paracoccaceae</taxon>
        <taxon>Cypionkella</taxon>
    </lineage>
</organism>
<dbReference type="InterPro" id="IPR013325">
    <property type="entry name" value="RNA_pol_sigma_r2"/>
</dbReference>
<keyword evidence="3" id="KW-0731">Sigma factor</keyword>
<dbReference type="SUPFAM" id="SSF88659">
    <property type="entry name" value="Sigma3 and sigma4 domains of RNA polymerase sigma factors"/>
    <property type="match status" value="1"/>
</dbReference>
<evidence type="ECO:0000256" key="2">
    <source>
        <dbReference type="ARBA" id="ARBA00023015"/>
    </source>
</evidence>
<dbReference type="SUPFAM" id="SSF88946">
    <property type="entry name" value="Sigma2 domain of RNA polymerase sigma factors"/>
    <property type="match status" value="1"/>
</dbReference>
<dbReference type="AlphaFoldDB" id="A0AA37TUZ5"/>
<dbReference type="NCBIfam" id="TIGR02937">
    <property type="entry name" value="sigma70-ECF"/>
    <property type="match status" value="1"/>
</dbReference>
<evidence type="ECO:0000259" key="5">
    <source>
        <dbReference type="Pfam" id="PF04542"/>
    </source>
</evidence>
<dbReference type="PANTHER" id="PTHR43133:SF62">
    <property type="entry name" value="RNA POLYMERASE SIGMA FACTOR SIGZ"/>
    <property type="match status" value="1"/>
</dbReference>
<dbReference type="InterPro" id="IPR036388">
    <property type="entry name" value="WH-like_DNA-bd_sf"/>
</dbReference>
<proteinExistence type="inferred from homology"/>
<evidence type="ECO:0000256" key="3">
    <source>
        <dbReference type="ARBA" id="ARBA00023082"/>
    </source>
</evidence>
<comment type="caution">
    <text evidence="6">The sequence shown here is derived from an EMBL/GenBank/DDBJ whole genome shotgun (WGS) entry which is preliminary data.</text>
</comment>
<dbReference type="InterPro" id="IPR013324">
    <property type="entry name" value="RNA_pol_sigma_r3/r4-like"/>
</dbReference>
<dbReference type="RefSeq" id="WP_284323272.1">
    <property type="nucleotide sequence ID" value="NZ_BSPP01000001.1"/>
</dbReference>
<keyword evidence="2" id="KW-0805">Transcription regulation</keyword>
<accession>A0AA37TUZ5</accession>
<dbReference type="Gene3D" id="1.10.10.10">
    <property type="entry name" value="Winged helix-like DNA-binding domain superfamily/Winged helix DNA-binding domain"/>
    <property type="match status" value="1"/>
</dbReference>
<keyword evidence="7" id="KW-1185">Reference proteome</keyword>
<keyword evidence="4" id="KW-0804">Transcription</keyword>
<gene>
    <name evidence="6" type="ORF">GCM10010873_00050</name>
</gene>
<dbReference type="Gene3D" id="1.10.1740.10">
    <property type="match status" value="1"/>
</dbReference>
<evidence type="ECO:0000313" key="7">
    <source>
        <dbReference type="Proteomes" id="UP001157355"/>
    </source>
</evidence>
<dbReference type="InterPro" id="IPR039425">
    <property type="entry name" value="RNA_pol_sigma-70-like"/>
</dbReference>
<evidence type="ECO:0000256" key="1">
    <source>
        <dbReference type="ARBA" id="ARBA00010641"/>
    </source>
</evidence>
<dbReference type="GO" id="GO:0006352">
    <property type="term" value="P:DNA-templated transcription initiation"/>
    <property type="evidence" value="ECO:0007669"/>
    <property type="project" value="InterPro"/>
</dbReference>
<dbReference type="Pfam" id="PF04542">
    <property type="entry name" value="Sigma70_r2"/>
    <property type="match status" value="1"/>
</dbReference>
<dbReference type="EMBL" id="BSPP01000001">
    <property type="protein sequence ID" value="GLS85032.1"/>
    <property type="molecule type" value="Genomic_DNA"/>
</dbReference>
<evidence type="ECO:0000313" key="6">
    <source>
        <dbReference type="EMBL" id="GLS85032.1"/>
    </source>
</evidence>
<comment type="similarity">
    <text evidence="1">Belongs to the sigma-70 factor family. ECF subfamily.</text>
</comment>
<dbReference type="InterPro" id="IPR014284">
    <property type="entry name" value="RNA_pol_sigma-70_dom"/>
</dbReference>
<name>A0AA37TUZ5_9RHOB</name>